<evidence type="ECO:0000256" key="7">
    <source>
        <dbReference type="PROSITE-ProRule" id="PRU01240"/>
    </source>
</evidence>
<feature type="active site" description="Charge relay system" evidence="7">
    <location>
        <position position="577"/>
    </location>
</feature>
<dbReference type="InterPro" id="IPR034084">
    <property type="entry name" value="Thermitase-like_dom"/>
</dbReference>
<comment type="subcellular location">
    <subcellularLocation>
        <location evidence="1">Secreted</location>
    </subcellularLocation>
</comment>
<evidence type="ECO:0000256" key="1">
    <source>
        <dbReference type="ARBA" id="ARBA00004613"/>
    </source>
</evidence>
<dbReference type="RefSeq" id="WP_386048286.1">
    <property type="nucleotide sequence ID" value="NZ_JBHUIO010000009.1"/>
</dbReference>
<dbReference type="InterPro" id="IPR023827">
    <property type="entry name" value="Peptidase_S8_Asp-AS"/>
</dbReference>
<organism evidence="10 11">
    <name type="scientific">Tumebacillus lipolyticus</name>
    <dbReference type="NCBI Taxonomy" id="1280370"/>
    <lineage>
        <taxon>Bacteria</taxon>
        <taxon>Bacillati</taxon>
        <taxon>Bacillota</taxon>
        <taxon>Bacilli</taxon>
        <taxon>Bacillales</taxon>
        <taxon>Alicyclobacillaceae</taxon>
        <taxon>Tumebacillus</taxon>
    </lineage>
</organism>
<dbReference type="PROSITE" id="PS51892">
    <property type="entry name" value="SUBTILASE"/>
    <property type="match status" value="1"/>
</dbReference>
<evidence type="ECO:0000313" key="10">
    <source>
        <dbReference type="EMBL" id="MFD2171469.1"/>
    </source>
</evidence>
<dbReference type="InterPro" id="IPR022398">
    <property type="entry name" value="Peptidase_S8_His-AS"/>
</dbReference>
<keyword evidence="6 7" id="KW-0720">Serine protease</keyword>
<dbReference type="EMBL" id="JBHUIO010000009">
    <property type="protein sequence ID" value="MFD2171469.1"/>
    <property type="molecule type" value="Genomic_DNA"/>
</dbReference>
<feature type="active site" description="Charge relay system" evidence="7">
    <location>
        <position position="390"/>
    </location>
</feature>
<comment type="caution">
    <text evidence="10">The sequence shown here is derived from an EMBL/GenBank/DDBJ whole genome shotgun (WGS) entry which is preliminary data.</text>
</comment>
<evidence type="ECO:0000259" key="9">
    <source>
        <dbReference type="Pfam" id="PF00082"/>
    </source>
</evidence>
<feature type="active site" description="Charge relay system" evidence="7">
    <location>
        <position position="423"/>
    </location>
</feature>
<dbReference type="InterPro" id="IPR000209">
    <property type="entry name" value="Peptidase_S8/S53_dom"/>
</dbReference>
<gene>
    <name evidence="10" type="ORF">ACFSOY_16015</name>
</gene>
<dbReference type="InterPro" id="IPR050131">
    <property type="entry name" value="Peptidase_S8_subtilisin-like"/>
</dbReference>
<accession>A0ABW5A0K7</accession>
<keyword evidence="5 7" id="KW-0378">Hydrolase</keyword>
<proteinExistence type="inferred from homology"/>
<evidence type="ECO:0000313" key="11">
    <source>
        <dbReference type="Proteomes" id="UP001597343"/>
    </source>
</evidence>
<dbReference type="PROSITE" id="PS00136">
    <property type="entry name" value="SUBTILASE_ASP"/>
    <property type="match status" value="1"/>
</dbReference>
<dbReference type="Proteomes" id="UP001597343">
    <property type="component" value="Unassembled WGS sequence"/>
</dbReference>
<sequence length="642" mass="69292">MNQRARWGVIAALTALLMVPLYWHGAQPSPPRQSEAGPIGPLGVDSARTAHVQRLLAKKKSGNESVVANDIARTAALCVRDCRIMLTEITNELAHMSTPEKKREMMLHHLAQHPQFVSLTLKEQSGEAITVGRVLRKDLQEQAHRTTKHDDFYVSDLYTKKHQADAKEKVSMTVGVPVVGDSHVTGSLSADVEMGHLGGVISLQDSQMGTRTKLLGMDGKNEMLKKTESGPQGGTQIQQVNQKKAQSNVEGTAWKVNVSSQQERGAKRAQVMHNELLVRFAHDLTDAQIARYSQEIGGSLLRKNSRHTYLFSFSIAPAEAIAYFKSKGAILAEQHIKLRPNTAPATINRATEQPNDMFYSSNQWNLPMISADKAWEITTGDPHVTIAVVDTGVDLNHPEFKGQLVQGRNMLNNSAPPQDDNGHGTHVAGVIAARTNNLEGIAGIDWAGKIMPIKAMDADGSGSVLDIADGIVWAADHGAMVINLSLGEYADSDYLHEAIRHAYQKGAVLVAAMGNDGISDPSYPAAYQEVIGVAANDEQNETATFSNYGAHTSVSAPGVAIASTYPDNRYAALSGTSMASPHVAGVAALIRSINPDLTPDQVRSLLEQTADDLGPEGHDEYYGYGMINVGRAIKAAVESRTE</sequence>
<dbReference type="SUPFAM" id="SSF52743">
    <property type="entry name" value="Subtilisin-like"/>
    <property type="match status" value="1"/>
</dbReference>
<dbReference type="PROSITE" id="PS00137">
    <property type="entry name" value="SUBTILASE_HIS"/>
    <property type="match status" value="1"/>
</dbReference>
<name>A0ABW5A0K7_9BACL</name>
<dbReference type="InterPro" id="IPR015500">
    <property type="entry name" value="Peptidase_S8_subtilisin-rel"/>
</dbReference>
<evidence type="ECO:0000256" key="6">
    <source>
        <dbReference type="ARBA" id="ARBA00022825"/>
    </source>
</evidence>
<evidence type="ECO:0000256" key="4">
    <source>
        <dbReference type="ARBA" id="ARBA00022670"/>
    </source>
</evidence>
<comment type="similarity">
    <text evidence="2 7 8">Belongs to the peptidase S8 family.</text>
</comment>
<protein>
    <submittedName>
        <fullName evidence="10">S8 family peptidase</fullName>
        <ecNumber evidence="10">3.4.-.-</ecNumber>
    </submittedName>
</protein>
<dbReference type="CDD" id="cd07484">
    <property type="entry name" value="Peptidases_S8_Thermitase_like"/>
    <property type="match status" value="1"/>
</dbReference>
<evidence type="ECO:0000256" key="5">
    <source>
        <dbReference type="ARBA" id="ARBA00022801"/>
    </source>
</evidence>
<dbReference type="InterPro" id="IPR023828">
    <property type="entry name" value="Peptidase_S8_Ser-AS"/>
</dbReference>
<evidence type="ECO:0000256" key="3">
    <source>
        <dbReference type="ARBA" id="ARBA00022525"/>
    </source>
</evidence>
<dbReference type="EC" id="3.4.-.-" evidence="10"/>
<dbReference type="PRINTS" id="PR00723">
    <property type="entry name" value="SUBTILISIN"/>
</dbReference>
<keyword evidence="3" id="KW-0964">Secreted</keyword>
<dbReference type="GO" id="GO:0016787">
    <property type="term" value="F:hydrolase activity"/>
    <property type="evidence" value="ECO:0007669"/>
    <property type="project" value="UniProtKB-KW"/>
</dbReference>
<evidence type="ECO:0000256" key="8">
    <source>
        <dbReference type="RuleBase" id="RU003355"/>
    </source>
</evidence>
<dbReference type="Pfam" id="PF00082">
    <property type="entry name" value="Peptidase_S8"/>
    <property type="match status" value="1"/>
</dbReference>
<keyword evidence="11" id="KW-1185">Reference proteome</keyword>
<evidence type="ECO:0000256" key="2">
    <source>
        <dbReference type="ARBA" id="ARBA00011073"/>
    </source>
</evidence>
<dbReference type="PANTHER" id="PTHR43806">
    <property type="entry name" value="PEPTIDASE S8"/>
    <property type="match status" value="1"/>
</dbReference>
<keyword evidence="4 7" id="KW-0645">Protease</keyword>
<dbReference type="Gene3D" id="3.40.50.200">
    <property type="entry name" value="Peptidase S8/S53 domain"/>
    <property type="match status" value="1"/>
</dbReference>
<reference evidence="11" key="1">
    <citation type="journal article" date="2019" name="Int. J. Syst. Evol. Microbiol.">
        <title>The Global Catalogue of Microorganisms (GCM) 10K type strain sequencing project: providing services to taxonomists for standard genome sequencing and annotation.</title>
        <authorList>
            <consortium name="The Broad Institute Genomics Platform"/>
            <consortium name="The Broad Institute Genome Sequencing Center for Infectious Disease"/>
            <person name="Wu L."/>
            <person name="Ma J."/>
        </authorList>
    </citation>
    <scope>NUCLEOTIDE SEQUENCE [LARGE SCALE GENOMIC DNA]</scope>
    <source>
        <strain evidence="11">CGMCC 1.13574</strain>
    </source>
</reference>
<dbReference type="PROSITE" id="PS00138">
    <property type="entry name" value="SUBTILASE_SER"/>
    <property type="match status" value="1"/>
</dbReference>
<feature type="domain" description="Peptidase S8/S53" evidence="9">
    <location>
        <begin position="383"/>
        <end position="625"/>
    </location>
</feature>
<dbReference type="PANTHER" id="PTHR43806:SF11">
    <property type="entry name" value="CEREVISIN-RELATED"/>
    <property type="match status" value="1"/>
</dbReference>
<dbReference type="InterPro" id="IPR036852">
    <property type="entry name" value="Peptidase_S8/S53_dom_sf"/>
</dbReference>